<reference evidence="1 2" key="1">
    <citation type="submission" date="2021-03" db="EMBL/GenBank/DDBJ databases">
        <title>Human Oral Microbial Genomes.</title>
        <authorList>
            <person name="Johnston C.D."/>
            <person name="Chen T."/>
            <person name="Dewhirst F.E."/>
        </authorList>
    </citation>
    <scope>NUCLEOTIDE SEQUENCE [LARGE SCALE GENOMIC DNA]</scope>
    <source>
        <strain evidence="1 2">F0054</strain>
    </source>
</reference>
<dbReference type="EMBL" id="CP072361">
    <property type="protein sequence ID" value="QUB75123.1"/>
    <property type="molecule type" value="Genomic_DNA"/>
</dbReference>
<dbReference type="InterPro" id="IPR027417">
    <property type="entry name" value="P-loop_NTPase"/>
</dbReference>
<dbReference type="PANTHER" id="PTHR37807:SF3">
    <property type="entry name" value="OS07G0160300 PROTEIN"/>
    <property type="match status" value="1"/>
</dbReference>
<evidence type="ECO:0000313" key="2">
    <source>
        <dbReference type="Proteomes" id="UP000682195"/>
    </source>
</evidence>
<name>A0ABX7XN87_9BACT</name>
<evidence type="ECO:0000313" key="1">
    <source>
        <dbReference type="EMBL" id="QUB75123.1"/>
    </source>
</evidence>
<dbReference type="Pfam" id="PF13671">
    <property type="entry name" value="AAA_33"/>
    <property type="match status" value="1"/>
</dbReference>
<dbReference type="RefSeq" id="WP_211807229.1">
    <property type="nucleotide sequence ID" value="NZ_CP072361.1"/>
</dbReference>
<proteinExistence type="predicted"/>
<accession>A0ABX7XN87</accession>
<keyword evidence="2" id="KW-1185">Reference proteome</keyword>
<protein>
    <submittedName>
        <fullName evidence="1">AAA family ATPase</fullName>
    </submittedName>
</protein>
<dbReference type="SUPFAM" id="SSF52540">
    <property type="entry name" value="P-loop containing nucleoside triphosphate hydrolases"/>
    <property type="match status" value="1"/>
</dbReference>
<sequence length="181" mass="20711">MSKAILFIFSGLPAVGKSTLARFLVKEFGAVYLRIDTIEQGLKDLCRINVEGEGYRLAYRMTADNLQLGNNVVADCCSPIELTRREWEEVAVNNNCCFVNIEVICSDKTEHKKRAEQRNTEVANMNLPVWDDIENREYHEWHKGRIVIDTAGKTIKQCQTELKEKVADSLLKKEMVKNMKA</sequence>
<dbReference type="Gene3D" id="3.40.50.300">
    <property type="entry name" value="P-loop containing nucleotide triphosphate hydrolases"/>
    <property type="match status" value="1"/>
</dbReference>
<organism evidence="1 2">
    <name type="scientific">Prevotella melaninogenica</name>
    <dbReference type="NCBI Taxonomy" id="28132"/>
    <lineage>
        <taxon>Bacteria</taxon>
        <taxon>Pseudomonadati</taxon>
        <taxon>Bacteroidota</taxon>
        <taxon>Bacteroidia</taxon>
        <taxon>Bacteroidales</taxon>
        <taxon>Prevotellaceae</taxon>
        <taxon>Prevotella</taxon>
    </lineage>
</organism>
<gene>
    <name evidence="1" type="ORF">J5A58_06215</name>
</gene>
<dbReference type="PANTHER" id="PTHR37807">
    <property type="entry name" value="OS07G0160300 PROTEIN"/>
    <property type="match status" value="1"/>
</dbReference>
<dbReference type="Proteomes" id="UP000682195">
    <property type="component" value="Chromosome 1"/>
</dbReference>